<gene>
    <name evidence="7" type="primary">LOC109318169</name>
</gene>
<comment type="subcellular location">
    <subcellularLocation>
        <location evidence="1">Membrane</location>
    </subcellularLocation>
</comment>
<comment type="similarity">
    <text evidence="2">Belongs to the CD225/Dispanin family.</text>
</comment>
<name>A0A7M4EQ32_CROPO</name>
<keyword evidence="3 6" id="KW-0812">Transmembrane</keyword>
<dbReference type="GO" id="GO:0005886">
    <property type="term" value="C:plasma membrane"/>
    <property type="evidence" value="ECO:0007669"/>
    <property type="project" value="TreeGrafter"/>
</dbReference>
<evidence type="ECO:0000256" key="4">
    <source>
        <dbReference type="ARBA" id="ARBA00022989"/>
    </source>
</evidence>
<dbReference type="InterPro" id="IPR051517">
    <property type="entry name" value="IFITM_antiviral_protein"/>
</dbReference>
<reference evidence="7" key="2">
    <citation type="submission" date="2025-09" db="UniProtKB">
        <authorList>
            <consortium name="Ensembl"/>
        </authorList>
    </citation>
    <scope>IDENTIFICATION</scope>
</reference>
<organism evidence="7 8">
    <name type="scientific">Crocodylus porosus</name>
    <name type="common">Saltwater crocodile</name>
    <name type="synonym">Estuarine crocodile</name>
    <dbReference type="NCBI Taxonomy" id="8502"/>
    <lineage>
        <taxon>Eukaryota</taxon>
        <taxon>Metazoa</taxon>
        <taxon>Chordata</taxon>
        <taxon>Craniata</taxon>
        <taxon>Vertebrata</taxon>
        <taxon>Euteleostomi</taxon>
        <taxon>Archelosauria</taxon>
        <taxon>Archosauria</taxon>
        <taxon>Crocodylia</taxon>
        <taxon>Longirostres</taxon>
        <taxon>Crocodylidae</taxon>
        <taxon>Crocodylus</taxon>
    </lineage>
</organism>
<dbReference type="AlphaFoldDB" id="A0A7M4EQ32"/>
<evidence type="ECO:0000256" key="5">
    <source>
        <dbReference type="ARBA" id="ARBA00023136"/>
    </source>
</evidence>
<feature type="transmembrane region" description="Helical" evidence="6">
    <location>
        <begin position="69"/>
        <end position="91"/>
    </location>
</feature>
<dbReference type="PANTHER" id="PTHR13999">
    <property type="entry name" value="INTERFERON INDUCIBLE TRANSMEMBRANE PROTEIN"/>
    <property type="match status" value="1"/>
</dbReference>
<evidence type="ECO:0000256" key="2">
    <source>
        <dbReference type="ARBA" id="ARBA00006843"/>
    </source>
</evidence>
<feature type="transmembrane region" description="Helical" evidence="6">
    <location>
        <begin position="119"/>
        <end position="144"/>
    </location>
</feature>
<keyword evidence="5 6" id="KW-0472">Membrane</keyword>
<proteinExistence type="inferred from homology"/>
<reference evidence="7" key="1">
    <citation type="submission" date="2025-08" db="UniProtKB">
        <authorList>
            <consortium name="Ensembl"/>
        </authorList>
    </citation>
    <scope>IDENTIFICATION</scope>
</reference>
<dbReference type="Ensembl" id="ENSCPRT00005015434.1">
    <property type="protein sequence ID" value="ENSCPRP00005013126.1"/>
    <property type="gene ID" value="ENSCPRG00005009287.1"/>
</dbReference>
<evidence type="ECO:0000313" key="7">
    <source>
        <dbReference type="Ensembl" id="ENSCPRP00005013126.1"/>
    </source>
</evidence>
<dbReference type="PANTHER" id="PTHR13999:SF4">
    <property type="entry name" value="INTERFERON-INDUCED TRANSMEMBRANE PROTEIN 3"/>
    <property type="match status" value="1"/>
</dbReference>
<evidence type="ECO:0000256" key="6">
    <source>
        <dbReference type="SAM" id="Phobius"/>
    </source>
</evidence>
<dbReference type="GeneTree" id="ENSGT00950000182857"/>
<protein>
    <submittedName>
        <fullName evidence="7">Dispanin subfamily A member 2b-like</fullName>
    </submittedName>
</protein>
<dbReference type="InterPro" id="IPR007593">
    <property type="entry name" value="CD225/Dispanin_fam"/>
</dbReference>
<keyword evidence="8" id="KW-1185">Reference proteome</keyword>
<dbReference type="Proteomes" id="UP000594220">
    <property type="component" value="Unplaced"/>
</dbReference>
<dbReference type="Pfam" id="PF04505">
    <property type="entry name" value="CD225"/>
    <property type="match status" value="1"/>
</dbReference>
<evidence type="ECO:0000313" key="8">
    <source>
        <dbReference type="Proteomes" id="UP000594220"/>
    </source>
</evidence>
<accession>A0A7M4EQ32</accession>
<sequence length="151" mass="16126">MGRSCPARRRAPAVRAAAAMEGAGQYMLPGQGAQARGYEYLKEDAEQGLALGPPVQPSYGLLPPPRDHLVWSIFNTLYMNFCCLGFFALAFSVKARDRKVLGDYSGAGSYGSTAKCLNITALILSLLFFILIIILVATGVIVLANLSQPGV</sequence>
<evidence type="ECO:0000256" key="3">
    <source>
        <dbReference type="ARBA" id="ARBA00022692"/>
    </source>
</evidence>
<keyword evidence="4 6" id="KW-1133">Transmembrane helix</keyword>
<evidence type="ECO:0000256" key="1">
    <source>
        <dbReference type="ARBA" id="ARBA00004370"/>
    </source>
</evidence>